<evidence type="ECO:0000313" key="13">
    <source>
        <dbReference type="Proteomes" id="UP000279259"/>
    </source>
</evidence>
<evidence type="ECO:0000259" key="11">
    <source>
        <dbReference type="Pfam" id="PF01490"/>
    </source>
</evidence>
<dbReference type="Proteomes" id="UP000279259">
    <property type="component" value="Unassembled WGS sequence"/>
</dbReference>
<dbReference type="GO" id="GO:0000329">
    <property type="term" value="C:fungal-type vacuole membrane"/>
    <property type="evidence" value="ECO:0007669"/>
    <property type="project" value="TreeGrafter"/>
</dbReference>
<dbReference type="PANTHER" id="PTHR22950:SF678">
    <property type="entry name" value="VACUOLAR AMINO ACID TRANSPORTER 5-RELATED"/>
    <property type="match status" value="1"/>
</dbReference>
<evidence type="ECO:0000313" key="12">
    <source>
        <dbReference type="EMBL" id="RSH90642.1"/>
    </source>
</evidence>
<organism evidence="12 13">
    <name type="scientific">Saitozyma podzolica</name>
    <dbReference type="NCBI Taxonomy" id="1890683"/>
    <lineage>
        <taxon>Eukaryota</taxon>
        <taxon>Fungi</taxon>
        <taxon>Dikarya</taxon>
        <taxon>Basidiomycota</taxon>
        <taxon>Agaricomycotina</taxon>
        <taxon>Tremellomycetes</taxon>
        <taxon>Tremellales</taxon>
        <taxon>Trimorphomycetaceae</taxon>
        <taxon>Saitozyma</taxon>
    </lineage>
</organism>
<comment type="caution">
    <text evidence="12">The sequence shown here is derived from an EMBL/GenBank/DDBJ whole genome shotgun (WGS) entry which is preliminary data.</text>
</comment>
<feature type="transmembrane region" description="Helical" evidence="10">
    <location>
        <begin position="69"/>
        <end position="87"/>
    </location>
</feature>
<evidence type="ECO:0000256" key="4">
    <source>
        <dbReference type="ARBA" id="ARBA00022554"/>
    </source>
</evidence>
<feature type="region of interest" description="Disordered" evidence="9">
    <location>
        <begin position="360"/>
        <end position="396"/>
    </location>
</feature>
<sequence>MPGRQYGAFSPPGTPGTPASTRTFSLPTKPGHKGIASIHSSVVNLANTIIGAGALAFPSAFAAMGLMPGVISCLFSGLTSIFGLYLLSRCAAVVGTAPGDEGKKASFSEVARITFGKGWAMRLFDLAIAIKCFGVSVSYLIICKTLLPQVCVSIARAAHHTIPADSLLLSPDFWLCVTMLVIVPLSFLRTLDALRFTSQIALLTVVYLIIVVVGWFTIKGSSPDRGEIVLWKFGTSTLSSFPVQVFAYTCAQNLFPIYNELKNPTQARMNVVIFSSIGLGAACYEVLGIIGYLTFGGKVGSNIIAMYPPTSLTIAVGRFGIVLLVGLSYPLQCLPCRACLHGLTRGIWKRYAPARLASAPVTPARNDPQNHLRTPRAHEQSPLVPKPPRPTEKRGGDMTQRKFVFLTTVILVSGFLVALAVDELEVVLGFVGSTGSTIISFILPGFFYFKLFRAEEGMTKWAALALGIYGLLVMTFCLTFNIIKLVAGHAPVGLF</sequence>
<comment type="subcellular location">
    <subcellularLocation>
        <location evidence="1">Vacuole membrane</location>
        <topology evidence="1">Multi-pass membrane protein</topology>
    </subcellularLocation>
</comment>
<keyword evidence="13" id="KW-1185">Reference proteome</keyword>
<feature type="transmembrane region" description="Helical" evidence="10">
    <location>
        <begin position="427"/>
        <end position="449"/>
    </location>
</feature>
<feature type="transmembrane region" description="Helical" evidence="10">
    <location>
        <begin position="238"/>
        <end position="259"/>
    </location>
</feature>
<name>A0A427YHU0_9TREE</name>
<proteinExistence type="inferred from homology"/>
<evidence type="ECO:0000256" key="2">
    <source>
        <dbReference type="ARBA" id="ARBA00008066"/>
    </source>
</evidence>
<keyword evidence="3" id="KW-0813">Transport</keyword>
<keyword evidence="7 10" id="KW-1133">Transmembrane helix</keyword>
<feature type="transmembrane region" description="Helical" evidence="10">
    <location>
        <begin position="42"/>
        <end position="63"/>
    </location>
</feature>
<dbReference type="GO" id="GO:0061459">
    <property type="term" value="F:L-arginine transmembrane transporter activity"/>
    <property type="evidence" value="ECO:0007669"/>
    <property type="project" value="TreeGrafter"/>
</dbReference>
<evidence type="ECO:0000256" key="8">
    <source>
        <dbReference type="ARBA" id="ARBA00023136"/>
    </source>
</evidence>
<evidence type="ECO:0000256" key="1">
    <source>
        <dbReference type="ARBA" id="ARBA00004128"/>
    </source>
</evidence>
<dbReference type="PANTHER" id="PTHR22950">
    <property type="entry name" value="AMINO ACID TRANSPORTER"/>
    <property type="match status" value="1"/>
</dbReference>
<evidence type="ECO:0000256" key="5">
    <source>
        <dbReference type="ARBA" id="ARBA00022692"/>
    </source>
</evidence>
<feature type="transmembrane region" description="Helical" evidence="10">
    <location>
        <begin position="200"/>
        <end position="218"/>
    </location>
</feature>
<protein>
    <recommendedName>
        <fullName evidence="11">Amino acid transporter transmembrane domain-containing protein</fullName>
    </recommendedName>
</protein>
<evidence type="ECO:0000256" key="9">
    <source>
        <dbReference type="SAM" id="MobiDB-lite"/>
    </source>
</evidence>
<keyword evidence="6" id="KW-0029">Amino-acid transport</keyword>
<keyword evidence="8 10" id="KW-0472">Membrane</keyword>
<feature type="transmembrane region" description="Helical" evidence="10">
    <location>
        <begin position="307"/>
        <end position="327"/>
    </location>
</feature>
<reference evidence="12 13" key="1">
    <citation type="submission" date="2018-11" db="EMBL/GenBank/DDBJ databases">
        <title>Genome sequence of Saitozyma podzolica DSM 27192.</title>
        <authorList>
            <person name="Aliyu H."/>
            <person name="Gorte O."/>
            <person name="Ochsenreither K."/>
        </authorList>
    </citation>
    <scope>NUCLEOTIDE SEQUENCE [LARGE SCALE GENOMIC DNA]</scope>
    <source>
        <strain evidence="12 13">DSM 27192</strain>
    </source>
</reference>
<dbReference type="GO" id="GO:0005290">
    <property type="term" value="F:L-histidine transmembrane transporter activity"/>
    <property type="evidence" value="ECO:0007669"/>
    <property type="project" value="TreeGrafter"/>
</dbReference>
<dbReference type="AlphaFoldDB" id="A0A427YHU0"/>
<feature type="transmembrane region" description="Helical" evidence="10">
    <location>
        <begin position="167"/>
        <end position="188"/>
    </location>
</feature>
<dbReference type="EMBL" id="RSCD01000010">
    <property type="protein sequence ID" value="RSH90642.1"/>
    <property type="molecule type" value="Genomic_DNA"/>
</dbReference>
<dbReference type="OrthoDB" id="438545at2759"/>
<dbReference type="GO" id="GO:0005313">
    <property type="term" value="F:L-glutamate transmembrane transporter activity"/>
    <property type="evidence" value="ECO:0007669"/>
    <property type="project" value="TreeGrafter"/>
</dbReference>
<feature type="transmembrane region" description="Helical" evidence="10">
    <location>
        <begin position="271"/>
        <end position="295"/>
    </location>
</feature>
<evidence type="ECO:0000256" key="6">
    <source>
        <dbReference type="ARBA" id="ARBA00022970"/>
    </source>
</evidence>
<dbReference type="STRING" id="1890683.A0A427YHU0"/>
<feature type="region of interest" description="Disordered" evidence="9">
    <location>
        <begin position="1"/>
        <end position="26"/>
    </location>
</feature>
<dbReference type="GO" id="GO:0015189">
    <property type="term" value="F:L-lysine transmembrane transporter activity"/>
    <property type="evidence" value="ECO:0007669"/>
    <property type="project" value="TreeGrafter"/>
</dbReference>
<dbReference type="Pfam" id="PF01490">
    <property type="entry name" value="Aa_trans"/>
    <property type="match status" value="1"/>
</dbReference>
<feature type="transmembrane region" description="Helical" evidence="10">
    <location>
        <begin position="461"/>
        <end position="483"/>
    </location>
</feature>
<feature type="domain" description="Amino acid transporter transmembrane" evidence="11">
    <location>
        <begin position="37"/>
        <end position="479"/>
    </location>
</feature>
<keyword evidence="4" id="KW-0926">Vacuole</keyword>
<feature type="transmembrane region" description="Helical" evidence="10">
    <location>
        <begin position="123"/>
        <end position="147"/>
    </location>
</feature>
<feature type="transmembrane region" description="Helical" evidence="10">
    <location>
        <begin position="403"/>
        <end position="421"/>
    </location>
</feature>
<evidence type="ECO:0000256" key="3">
    <source>
        <dbReference type="ARBA" id="ARBA00022448"/>
    </source>
</evidence>
<evidence type="ECO:0000256" key="7">
    <source>
        <dbReference type="ARBA" id="ARBA00022989"/>
    </source>
</evidence>
<evidence type="ECO:0000256" key="10">
    <source>
        <dbReference type="SAM" id="Phobius"/>
    </source>
</evidence>
<comment type="similarity">
    <text evidence="2">Belongs to the amino acid/polyamine transporter 2 family.</text>
</comment>
<dbReference type="GO" id="GO:0005302">
    <property type="term" value="F:L-tyrosine transmembrane transporter activity"/>
    <property type="evidence" value="ECO:0007669"/>
    <property type="project" value="TreeGrafter"/>
</dbReference>
<dbReference type="GO" id="GO:0015194">
    <property type="term" value="F:L-serine transmembrane transporter activity"/>
    <property type="evidence" value="ECO:0007669"/>
    <property type="project" value="TreeGrafter"/>
</dbReference>
<accession>A0A427YHU0</accession>
<gene>
    <name evidence="12" type="ORF">EHS25_001247</name>
</gene>
<dbReference type="InterPro" id="IPR013057">
    <property type="entry name" value="AA_transpt_TM"/>
</dbReference>
<keyword evidence="5 10" id="KW-0812">Transmembrane</keyword>